<accession>A0A8D8M7A9</accession>
<name>A0A8D8M7A9_9HEMI</name>
<proteinExistence type="predicted"/>
<feature type="chain" id="PRO_5034149700" evidence="1">
    <location>
        <begin position="25"/>
        <end position="330"/>
    </location>
</feature>
<evidence type="ECO:0000313" key="2">
    <source>
        <dbReference type="EMBL" id="CAG6623555.1"/>
    </source>
</evidence>
<dbReference type="EMBL" id="HBUF01055149">
    <property type="protein sequence ID" value="CAG6623555.1"/>
    <property type="molecule type" value="Transcribed_RNA"/>
</dbReference>
<reference evidence="2" key="1">
    <citation type="submission" date="2021-05" db="EMBL/GenBank/DDBJ databases">
        <authorList>
            <person name="Alioto T."/>
            <person name="Alioto T."/>
            <person name="Gomez Garrido J."/>
        </authorList>
    </citation>
    <scope>NUCLEOTIDE SEQUENCE</scope>
</reference>
<keyword evidence="1" id="KW-0732">Signal</keyword>
<dbReference type="AlphaFoldDB" id="A0A8D8M7A9"/>
<feature type="signal peptide" evidence="1">
    <location>
        <begin position="1"/>
        <end position="24"/>
    </location>
</feature>
<sequence length="330" mass="36542">MSLSKEHLLITSFLVLCVTYFVNATRNGASGKNEQRMDTPEDISQSLQMLNNALVRFDQATLLIAPSIRTLSKGLDKFIDSAPLNIPVEAVYKVQTASDQVSDNMDRSTNALVRWSSFSMRLYTHLESNDEPLSDDKVFEIAQRVVNKGRSEFSAALESIHTVVNQLKDMQTNLDQVNVRASDMKKTTDFAKMVTFVLQLAEQVTQVGRDLAAELKKVGLISSTVEEEGVSTSIVKGPRGETLNMDDAGVKSKIIQAYLIVCRKTVGDTIESLSKLKVDGSESVAQAEQLSNDGNNEQKGENSRKIIFEAFSQLVATMKLFQSHRLPEEV</sequence>
<evidence type="ECO:0000256" key="1">
    <source>
        <dbReference type="SAM" id="SignalP"/>
    </source>
</evidence>
<protein>
    <submittedName>
        <fullName evidence="2">Uncharacterized protein</fullName>
    </submittedName>
</protein>
<organism evidence="2">
    <name type="scientific">Cacopsylla melanoneura</name>
    <dbReference type="NCBI Taxonomy" id="428564"/>
    <lineage>
        <taxon>Eukaryota</taxon>
        <taxon>Metazoa</taxon>
        <taxon>Ecdysozoa</taxon>
        <taxon>Arthropoda</taxon>
        <taxon>Hexapoda</taxon>
        <taxon>Insecta</taxon>
        <taxon>Pterygota</taxon>
        <taxon>Neoptera</taxon>
        <taxon>Paraneoptera</taxon>
        <taxon>Hemiptera</taxon>
        <taxon>Sternorrhyncha</taxon>
        <taxon>Psylloidea</taxon>
        <taxon>Psyllidae</taxon>
        <taxon>Psyllinae</taxon>
        <taxon>Cacopsylla</taxon>
    </lineage>
</organism>